<organism evidence="5 6">
    <name type="scientific">Frankia torreyi</name>
    <dbReference type="NCBI Taxonomy" id="1856"/>
    <lineage>
        <taxon>Bacteria</taxon>
        <taxon>Bacillati</taxon>
        <taxon>Actinomycetota</taxon>
        <taxon>Actinomycetes</taxon>
        <taxon>Frankiales</taxon>
        <taxon>Frankiaceae</taxon>
        <taxon>Frankia</taxon>
    </lineage>
</organism>
<comment type="caution">
    <text evidence="5">The sequence shown here is derived from an EMBL/GenBank/DDBJ whole genome shotgun (WGS) entry which is preliminary data.</text>
</comment>
<keyword evidence="6" id="KW-1185">Reference proteome</keyword>
<keyword evidence="2" id="KW-0238">DNA-binding</keyword>
<evidence type="ECO:0000313" key="6">
    <source>
        <dbReference type="Proteomes" id="UP000032545"/>
    </source>
</evidence>
<evidence type="ECO:0000259" key="4">
    <source>
        <dbReference type="PROSITE" id="PS50937"/>
    </source>
</evidence>
<dbReference type="OrthoDB" id="5296483at2"/>
<reference evidence="6" key="1">
    <citation type="submission" date="2015-02" db="EMBL/GenBank/DDBJ databases">
        <title>Draft Genome of Frankia sp. CpI1-S.</title>
        <authorList>
            <person name="Oshone R.T."/>
            <person name="Ngom M."/>
            <person name="Ghodhbane-Gtari F."/>
            <person name="Gtari M."/>
            <person name="Morris K."/>
            <person name="Thomas K."/>
            <person name="Sen A."/>
            <person name="Tisa L.S."/>
        </authorList>
    </citation>
    <scope>NUCLEOTIDE SEQUENCE [LARGE SCALE GENOMIC DNA]</scope>
    <source>
        <strain evidence="6">CpI1-S</strain>
    </source>
</reference>
<keyword evidence="3" id="KW-0804">Transcription</keyword>
<evidence type="ECO:0000256" key="1">
    <source>
        <dbReference type="ARBA" id="ARBA00023015"/>
    </source>
</evidence>
<dbReference type="PROSITE" id="PS50937">
    <property type="entry name" value="HTH_MERR_2"/>
    <property type="match status" value="1"/>
</dbReference>
<dbReference type="InterPro" id="IPR009061">
    <property type="entry name" value="DNA-bd_dom_put_sf"/>
</dbReference>
<keyword evidence="1" id="KW-0805">Transcription regulation</keyword>
<dbReference type="PANTHER" id="PTHR30204:SF94">
    <property type="entry name" value="HEAVY METAL-DEPENDENT TRANSCRIPTIONAL REGULATOR HI_0293-RELATED"/>
    <property type="match status" value="1"/>
</dbReference>
<dbReference type="Pfam" id="PF13411">
    <property type="entry name" value="MerR_1"/>
    <property type="match status" value="1"/>
</dbReference>
<dbReference type="GO" id="GO:0003677">
    <property type="term" value="F:DNA binding"/>
    <property type="evidence" value="ECO:0007669"/>
    <property type="project" value="UniProtKB-KW"/>
</dbReference>
<dbReference type="PANTHER" id="PTHR30204">
    <property type="entry name" value="REDOX-CYCLING DRUG-SENSING TRANSCRIPTIONAL ACTIVATOR SOXR"/>
    <property type="match status" value="1"/>
</dbReference>
<evidence type="ECO:0000313" key="5">
    <source>
        <dbReference type="EMBL" id="KJE19681.1"/>
    </source>
</evidence>
<protein>
    <submittedName>
        <fullName evidence="5">Putative transcriptional regulator</fullName>
    </submittedName>
</protein>
<dbReference type="AlphaFoldDB" id="A0A0D8B663"/>
<dbReference type="PATRIC" id="fig|1502723.3.peg.6858"/>
<dbReference type="SMART" id="SM00422">
    <property type="entry name" value="HTH_MERR"/>
    <property type="match status" value="1"/>
</dbReference>
<dbReference type="EMBL" id="JYFN01000090">
    <property type="protein sequence ID" value="KJE19681.1"/>
    <property type="molecule type" value="Genomic_DNA"/>
</dbReference>
<reference evidence="5 6" key="2">
    <citation type="journal article" date="2016" name="Genome Announc.">
        <title>Permanent Draft Genome Sequences for Two Variants of Frankia sp. Strain CpI1, the First Frankia Strain Isolated from Root Nodules of Comptonia peregrina.</title>
        <authorList>
            <person name="Oshone R."/>
            <person name="Hurst S.G.IV."/>
            <person name="Abebe-Akele F."/>
            <person name="Simpson S."/>
            <person name="Morris K."/>
            <person name="Thomas W.K."/>
            <person name="Tisa L.S."/>
        </authorList>
    </citation>
    <scope>NUCLEOTIDE SEQUENCE [LARGE SCALE GENOMIC DNA]</scope>
    <source>
        <strain evidence="6">CpI1-S</strain>
    </source>
</reference>
<dbReference type="GO" id="GO:0003700">
    <property type="term" value="F:DNA-binding transcription factor activity"/>
    <property type="evidence" value="ECO:0007669"/>
    <property type="project" value="InterPro"/>
</dbReference>
<dbReference type="RefSeq" id="WP_044888463.1">
    <property type="nucleotide sequence ID" value="NZ_JYFN01000090.1"/>
</dbReference>
<evidence type="ECO:0000256" key="3">
    <source>
        <dbReference type="ARBA" id="ARBA00023163"/>
    </source>
</evidence>
<evidence type="ECO:0000256" key="2">
    <source>
        <dbReference type="ARBA" id="ARBA00023125"/>
    </source>
</evidence>
<dbReference type="Proteomes" id="UP000032545">
    <property type="component" value="Unassembled WGS sequence"/>
</dbReference>
<name>A0A0D8B663_9ACTN</name>
<dbReference type="InterPro" id="IPR047057">
    <property type="entry name" value="MerR_fam"/>
</dbReference>
<dbReference type="PRINTS" id="PR00040">
    <property type="entry name" value="HTHMERR"/>
</dbReference>
<gene>
    <name evidence="5" type="ORF">FF36_06049</name>
</gene>
<proteinExistence type="predicted"/>
<sequence length="119" mass="13236">MQIGELARVTGTTPRALRYYEEQGLLRSSRTSAGYRVYDDAAVTTVGTIRSLLASGFTVDDVRSLLPLLDHPLPERFQARPACADALAVAARRLSMLEERIADLTVLRDRLAHRLDPTR</sequence>
<accession>A0A0D8B663</accession>
<dbReference type="SUPFAM" id="SSF46955">
    <property type="entry name" value="Putative DNA-binding domain"/>
    <property type="match status" value="1"/>
</dbReference>
<feature type="domain" description="HTH merR-type" evidence="4">
    <location>
        <begin position="1"/>
        <end position="68"/>
    </location>
</feature>
<dbReference type="Gene3D" id="1.10.1660.10">
    <property type="match status" value="1"/>
</dbReference>
<dbReference type="InterPro" id="IPR000551">
    <property type="entry name" value="MerR-type_HTH_dom"/>
</dbReference>